<keyword evidence="1" id="KW-1185">Reference proteome</keyword>
<organism evidence="1 2">
    <name type="scientific">Parastrongyloides trichosuri</name>
    <name type="common">Possum-specific nematode worm</name>
    <dbReference type="NCBI Taxonomy" id="131310"/>
    <lineage>
        <taxon>Eukaryota</taxon>
        <taxon>Metazoa</taxon>
        <taxon>Ecdysozoa</taxon>
        <taxon>Nematoda</taxon>
        <taxon>Chromadorea</taxon>
        <taxon>Rhabditida</taxon>
        <taxon>Tylenchina</taxon>
        <taxon>Panagrolaimomorpha</taxon>
        <taxon>Strongyloidoidea</taxon>
        <taxon>Strongyloididae</taxon>
        <taxon>Parastrongyloides</taxon>
    </lineage>
</organism>
<dbReference type="WBParaSite" id="PTRK_0000435100.1">
    <property type="protein sequence ID" value="PTRK_0000435100.1"/>
    <property type="gene ID" value="PTRK_0000435100"/>
</dbReference>
<dbReference type="AlphaFoldDB" id="A0A0N4ZAB8"/>
<name>A0A0N4ZAB8_PARTI</name>
<sequence length="278" mass="33304">MDSDMHPKALMAFEQKLIAKSVIDKLNSITDICNFSESYPIFDFYNFRDFEDIEGFDEFDLSRDWKIIKSLYTFGFNFKAPLFKNLILKIHYNLSIFGELDYDERDILFQEFFNKAPKSLKSLRIENVGSFNKTMTRTLIRRCKNLEYLYMKPLVSVDETILCKFKNLKIVCFGSHYMYEIPENIKMIIFAPDFDRNLVDINEKMTAFNLEKLISEADKEIKEHLEQKFKHSYTCFYSYNFAYYAFFNNIYDYMEIHNFFEAIQIGLKTKSSYGYLLR</sequence>
<dbReference type="Proteomes" id="UP000038045">
    <property type="component" value="Unplaced"/>
</dbReference>
<accession>A0A0N4ZAB8</accession>
<reference evidence="2" key="1">
    <citation type="submission" date="2017-02" db="UniProtKB">
        <authorList>
            <consortium name="WormBaseParasite"/>
        </authorList>
    </citation>
    <scope>IDENTIFICATION</scope>
</reference>
<protein>
    <submittedName>
        <fullName evidence="2">Leucine-rich repeat domain-containing protein</fullName>
    </submittedName>
</protein>
<proteinExistence type="predicted"/>
<evidence type="ECO:0000313" key="1">
    <source>
        <dbReference type="Proteomes" id="UP000038045"/>
    </source>
</evidence>
<evidence type="ECO:0000313" key="2">
    <source>
        <dbReference type="WBParaSite" id="PTRK_0000435100.1"/>
    </source>
</evidence>